<accession>A0A841JY82</accession>
<feature type="transmembrane region" description="Helical" evidence="1">
    <location>
        <begin position="243"/>
        <end position="260"/>
    </location>
</feature>
<name>A0A841JY82_9BACT</name>
<dbReference type="AlphaFoldDB" id="A0A841JY82"/>
<dbReference type="InterPro" id="IPR052529">
    <property type="entry name" value="Bact_Transport_Assoc"/>
</dbReference>
<gene>
    <name evidence="3" type="ORF">HNQ77_003325</name>
</gene>
<evidence type="ECO:0000256" key="1">
    <source>
        <dbReference type="SAM" id="Phobius"/>
    </source>
</evidence>
<dbReference type="RefSeq" id="WP_156186150.1">
    <property type="nucleotide sequence ID" value="NZ_JACHEK010000006.1"/>
</dbReference>
<proteinExistence type="predicted"/>
<dbReference type="PANTHER" id="PTHR30590:SF2">
    <property type="entry name" value="INNER MEMBRANE PROTEIN"/>
    <property type="match status" value="1"/>
</dbReference>
<dbReference type="OrthoDB" id="9807744at2"/>
<feature type="transmembrane region" description="Helical" evidence="1">
    <location>
        <begin position="311"/>
        <end position="331"/>
    </location>
</feature>
<feature type="transmembrane region" description="Helical" evidence="1">
    <location>
        <begin position="164"/>
        <end position="186"/>
    </location>
</feature>
<keyword evidence="1" id="KW-0812">Transmembrane</keyword>
<keyword evidence="1" id="KW-0472">Membrane</keyword>
<feature type="domain" description="DUF418" evidence="2">
    <location>
        <begin position="258"/>
        <end position="419"/>
    </location>
</feature>
<feature type="transmembrane region" description="Helical" evidence="1">
    <location>
        <begin position="82"/>
        <end position="106"/>
    </location>
</feature>
<dbReference type="EMBL" id="JACHEK010000006">
    <property type="protein sequence ID" value="MBB6145367.1"/>
    <property type="molecule type" value="Genomic_DNA"/>
</dbReference>
<evidence type="ECO:0000313" key="3">
    <source>
        <dbReference type="EMBL" id="MBB6145367.1"/>
    </source>
</evidence>
<dbReference type="PANTHER" id="PTHR30590">
    <property type="entry name" value="INNER MEMBRANE PROTEIN"/>
    <property type="match status" value="1"/>
</dbReference>
<dbReference type="InterPro" id="IPR007349">
    <property type="entry name" value="DUF418"/>
</dbReference>
<evidence type="ECO:0000313" key="4">
    <source>
        <dbReference type="Proteomes" id="UP000538666"/>
    </source>
</evidence>
<sequence length="428" mass="48524">MTTSSALPTAASVPDDPTAVVNAGPVTSKERIASIDVMRGVALLGILAMNIQDFSMIGAAYLNPTTYGDLHGWNYDVWYLSFMFADLKFMSIFSMLFGAGILLMTSRVEAKGRRSGPIHYRRMGWLALFGCLHGYLLWPGDILFTYALGGAVAFLARQWKPRRLIVTGLLFTAVSTVLFVGSYASFPYWPKKTAQEIREQLWAPSQAAVQKELATYRAGWLTEEEDRVVQNIGMQLQGNVMLAFWRAYGLMLVGMGLFKLEVFSAKLPARMYYGFMALGLLAGLPIIAFGMHQEFAHHWDLRQCFFLDFQYNYWASLLVCLFWIGLVMLICQKGWLPGVRRRLAAVGRMAFSNYILDTVLCTFLFYGWGLGLFGKISRVGQFEIVLAIWALQLIISPLWLARFQFGPLEWVWRSLTYWKPQPMRRTAS</sequence>
<feature type="transmembrane region" description="Helical" evidence="1">
    <location>
        <begin position="272"/>
        <end position="291"/>
    </location>
</feature>
<dbReference type="Proteomes" id="UP000538666">
    <property type="component" value="Unassembled WGS sequence"/>
</dbReference>
<protein>
    <recommendedName>
        <fullName evidence="2">DUF418 domain-containing protein</fullName>
    </recommendedName>
</protein>
<feature type="transmembrane region" description="Helical" evidence="1">
    <location>
        <begin position="118"/>
        <end position="136"/>
    </location>
</feature>
<keyword evidence="4" id="KW-1185">Reference proteome</keyword>
<dbReference type="Pfam" id="PF04235">
    <property type="entry name" value="DUF418"/>
    <property type="match status" value="1"/>
</dbReference>
<feature type="transmembrane region" description="Helical" evidence="1">
    <location>
        <begin position="351"/>
        <end position="373"/>
    </location>
</feature>
<reference evidence="3 4" key="1">
    <citation type="submission" date="2020-08" db="EMBL/GenBank/DDBJ databases">
        <title>Genomic Encyclopedia of Type Strains, Phase IV (KMG-IV): sequencing the most valuable type-strain genomes for metagenomic binning, comparative biology and taxonomic classification.</title>
        <authorList>
            <person name="Goeker M."/>
        </authorList>
    </citation>
    <scope>NUCLEOTIDE SEQUENCE [LARGE SCALE GENOMIC DNA]</scope>
    <source>
        <strain evidence="3 4">DSM 103733</strain>
    </source>
</reference>
<comment type="caution">
    <text evidence="3">The sequence shown here is derived from an EMBL/GenBank/DDBJ whole genome shotgun (WGS) entry which is preliminary data.</text>
</comment>
<feature type="transmembrane region" description="Helical" evidence="1">
    <location>
        <begin position="41"/>
        <end position="62"/>
    </location>
</feature>
<feature type="transmembrane region" description="Helical" evidence="1">
    <location>
        <begin position="379"/>
        <end position="400"/>
    </location>
</feature>
<evidence type="ECO:0000259" key="2">
    <source>
        <dbReference type="Pfam" id="PF04235"/>
    </source>
</evidence>
<organism evidence="3 4">
    <name type="scientific">Silvibacterium bohemicum</name>
    <dbReference type="NCBI Taxonomy" id="1577686"/>
    <lineage>
        <taxon>Bacteria</taxon>
        <taxon>Pseudomonadati</taxon>
        <taxon>Acidobacteriota</taxon>
        <taxon>Terriglobia</taxon>
        <taxon>Terriglobales</taxon>
        <taxon>Acidobacteriaceae</taxon>
        <taxon>Silvibacterium</taxon>
    </lineage>
</organism>
<keyword evidence="1" id="KW-1133">Transmembrane helix</keyword>